<accession>A0A2T0K0T4</accession>
<dbReference type="AlphaFoldDB" id="A0A2T0K0T4"/>
<protein>
    <submittedName>
        <fullName evidence="3">Uncharacterized protein</fullName>
    </submittedName>
</protein>
<keyword evidence="2" id="KW-0472">Membrane</keyword>
<sequence length="171" mass="18292">MSLGAESGRRLATATRLAGWGGAVLALTGMALVGGVGVAVLVGRQGEAEAWARWSNVGQTFGALSTVISFLGLAVLVNTARTQAKELRDQRSELERQRAELRRSAESPIMREYWRASESARAVLPEHSDERLTADLVDAVYQELATVTRGSAARVGAEECRGAPQRGSRGR</sequence>
<name>A0A2T0K0T4_9ACTN</name>
<feature type="coiled-coil region" evidence="1">
    <location>
        <begin position="77"/>
        <end position="107"/>
    </location>
</feature>
<comment type="caution">
    <text evidence="3">The sequence shown here is derived from an EMBL/GenBank/DDBJ whole genome shotgun (WGS) entry which is preliminary data.</text>
</comment>
<gene>
    <name evidence="3" type="ORF">CLV67_120203</name>
</gene>
<reference evidence="3 4" key="1">
    <citation type="submission" date="2018-03" db="EMBL/GenBank/DDBJ databases">
        <title>Genomic Encyclopedia of Archaeal and Bacterial Type Strains, Phase II (KMG-II): from individual species to whole genera.</title>
        <authorList>
            <person name="Goeker M."/>
        </authorList>
    </citation>
    <scope>NUCLEOTIDE SEQUENCE [LARGE SCALE GENOMIC DNA]</scope>
    <source>
        <strain evidence="3 4">DSM 43146</strain>
    </source>
</reference>
<keyword evidence="1" id="KW-0175">Coiled coil</keyword>
<proteinExistence type="predicted"/>
<evidence type="ECO:0000256" key="2">
    <source>
        <dbReference type="SAM" id="Phobius"/>
    </source>
</evidence>
<keyword evidence="4" id="KW-1185">Reference proteome</keyword>
<dbReference type="Pfam" id="PF19560">
    <property type="entry name" value="DUF6082"/>
    <property type="match status" value="1"/>
</dbReference>
<keyword evidence="2" id="KW-0812">Transmembrane</keyword>
<dbReference type="EMBL" id="PVMZ01000020">
    <property type="protein sequence ID" value="PRX16388.1"/>
    <property type="molecule type" value="Genomic_DNA"/>
</dbReference>
<feature type="transmembrane region" description="Helical" evidence="2">
    <location>
        <begin position="61"/>
        <end position="80"/>
    </location>
</feature>
<evidence type="ECO:0000256" key="1">
    <source>
        <dbReference type="SAM" id="Coils"/>
    </source>
</evidence>
<organism evidence="3 4">
    <name type="scientific">Actinoplanes italicus</name>
    <dbReference type="NCBI Taxonomy" id="113567"/>
    <lineage>
        <taxon>Bacteria</taxon>
        <taxon>Bacillati</taxon>
        <taxon>Actinomycetota</taxon>
        <taxon>Actinomycetes</taxon>
        <taxon>Micromonosporales</taxon>
        <taxon>Micromonosporaceae</taxon>
        <taxon>Actinoplanes</taxon>
    </lineage>
</organism>
<dbReference type="InterPro" id="IPR045728">
    <property type="entry name" value="DUF6082"/>
</dbReference>
<keyword evidence="2" id="KW-1133">Transmembrane helix</keyword>
<feature type="transmembrane region" description="Helical" evidence="2">
    <location>
        <begin position="20"/>
        <end position="41"/>
    </location>
</feature>
<dbReference type="Proteomes" id="UP000239415">
    <property type="component" value="Unassembled WGS sequence"/>
</dbReference>
<evidence type="ECO:0000313" key="4">
    <source>
        <dbReference type="Proteomes" id="UP000239415"/>
    </source>
</evidence>
<evidence type="ECO:0000313" key="3">
    <source>
        <dbReference type="EMBL" id="PRX16388.1"/>
    </source>
</evidence>